<dbReference type="Proteomes" id="UP001460072">
    <property type="component" value="Unassembled WGS sequence"/>
</dbReference>
<sequence length="165" mass="19577">MKKYTLTNDEIQKWIDSDKEFSDLLVEIQNLNISVNEQVAIAFHRISDFFGLPQMPEDIQDAYEDEEEDIDNDWFEQTSVYEQFGLLKYLHDDQDLRGVLLSAIYFVKNGYVADTDEVYKKYYSKNKLPIFGIGFKNINSNVELVFIKKDESWFDLGCKMFIRYE</sequence>
<protein>
    <recommendedName>
        <fullName evidence="3">Phage protein</fullName>
    </recommendedName>
</protein>
<dbReference type="RefSeq" id="WP_342696195.1">
    <property type="nucleotide sequence ID" value="NZ_JBCGDO010000013.1"/>
</dbReference>
<keyword evidence="2" id="KW-1185">Reference proteome</keyword>
<reference evidence="1 2" key="1">
    <citation type="submission" date="2024-03" db="EMBL/GenBank/DDBJ databases">
        <title>Two novel species of the genus Flavobacterium exhibiting potentially degradation of complex polysaccharides.</title>
        <authorList>
            <person name="Lian X."/>
        </authorList>
    </citation>
    <scope>NUCLEOTIDE SEQUENCE [LARGE SCALE GENOMIC DNA]</scope>
    <source>
        <strain evidence="2">j3</strain>
    </source>
</reference>
<organism evidence="1 2">
    <name type="scientific">Flavobacterium aureirubrum</name>
    <dbReference type="NCBI Taxonomy" id="3133147"/>
    <lineage>
        <taxon>Bacteria</taxon>
        <taxon>Pseudomonadati</taxon>
        <taxon>Bacteroidota</taxon>
        <taxon>Flavobacteriia</taxon>
        <taxon>Flavobacteriales</taxon>
        <taxon>Flavobacteriaceae</taxon>
        <taxon>Flavobacterium</taxon>
    </lineage>
</organism>
<dbReference type="EMBL" id="JBCGDO010000013">
    <property type="protein sequence ID" value="MEM0542991.1"/>
    <property type="molecule type" value="Genomic_DNA"/>
</dbReference>
<proteinExistence type="predicted"/>
<evidence type="ECO:0000313" key="1">
    <source>
        <dbReference type="EMBL" id="MEM0542991.1"/>
    </source>
</evidence>
<name>A0ABU9N6W4_9FLAO</name>
<evidence type="ECO:0000313" key="2">
    <source>
        <dbReference type="Proteomes" id="UP001460072"/>
    </source>
</evidence>
<accession>A0ABU9N6W4</accession>
<comment type="caution">
    <text evidence="1">The sequence shown here is derived from an EMBL/GenBank/DDBJ whole genome shotgun (WGS) entry which is preliminary data.</text>
</comment>
<evidence type="ECO:0008006" key="3">
    <source>
        <dbReference type="Google" id="ProtNLM"/>
    </source>
</evidence>
<gene>
    <name evidence="1" type="ORF">WFZ85_10195</name>
</gene>